<evidence type="ECO:0000256" key="7">
    <source>
        <dbReference type="ARBA" id="ARBA00022840"/>
    </source>
</evidence>
<feature type="domain" description="Aminoacyl-transfer RNA synthetases class-II family profile" evidence="13">
    <location>
        <begin position="53"/>
        <end position="326"/>
    </location>
</feature>
<dbReference type="SUPFAM" id="SSF52954">
    <property type="entry name" value="Class II aaRS ABD-related"/>
    <property type="match status" value="1"/>
</dbReference>
<dbReference type="InterPro" id="IPR004154">
    <property type="entry name" value="Anticodon-bd"/>
</dbReference>
<dbReference type="Gene3D" id="3.40.50.800">
    <property type="entry name" value="Anticodon-binding domain"/>
    <property type="match status" value="1"/>
</dbReference>
<keyword evidence="6" id="KW-0862">Zinc</keyword>
<dbReference type="FunFam" id="3.40.50.800:FF:000001">
    <property type="entry name" value="Threonine--tRNA ligase"/>
    <property type="match status" value="1"/>
</dbReference>
<dbReference type="InterPro" id="IPR045864">
    <property type="entry name" value="aa-tRNA-synth_II/BPL/LPL"/>
</dbReference>
<dbReference type="InterPro" id="IPR033728">
    <property type="entry name" value="ThrRS_core"/>
</dbReference>
<keyword evidence="7" id="KW-0067">ATP-binding</keyword>
<dbReference type="NCBIfam" id="TIGR00418">
    <property type="entry name" value="thrS"/>
    <property type="match status" value="1"/>
</dbReference>
<accession>A0A1F6DA05</accession>
<dbReference type="CDD" id="cd00771">
    <property type="entry name" value="ThrRS_core"/>
    <property type="match status" value="1"/>
</dbReference>
<evidence type="ECO:0000256" key="4">
    <source>
        <dbReference type="ARBA" id="ARBA00022723"/>
    </source>
</evidence>
<dbReference type="GO" id="GO:0046872">
    <property type="term" value="F:metal ion binding"/>
    <property type="evidence" value="ECO:0007669"/>
    <property type="project" value="UniProtKB-KW"/>
</dbReference>
<evidence type="ECO:0000256" key="3">
    <source>
        <dbReference type="ARBA" id="ARBA00022598"/>
    </source>
</evidence>
<evidence type="ECO:0000256" key="2">
    <source>
        <dbReference type="ARBA" id="ARBA00013163"/>
    </source>
</evidence>
<dbReference type="InterPro" id="IPR047246">
    <property type="entry name" value="ThrRS_anticodon"/>
</dbReference>
<evidence type="ECO:0000256" key="12">
    <source>
        <dbReference type="SAM" id="MobiDB-lite"/>
    </source>
</evidence>
<evidence type="ECO:0000256" key="1">
    <source>
        <dbReference type="ARBA" id="ARBA00008226"/>
    </source>
</evidence>
<evidence type="ECO:0000256" key="5">
    <source>
        <dbReference type="ARBA" id="ARBA00022741"/>
    </source>
</evidence>
<evidence type="ECO:0000256" key="11">
    <source>
        <dbReference type="NCBIfam" id="TIGR00418"/>
    </source>
</evidence>
<dbReference type="InterPro" id="IPR002314">
    <property type="entry name" value="aa-tRNA-synt_IIb"/>
</dbReference>
<dbReference type="AlphaFoldDB" id="A0A1F6DA05"/>
<evidence type="ECO:0000256" key="10">
    <source>
        <dbReference type="ARBA" id="ARBA00049515"/>
    </source>
</evidence>
<keyword evidence="3 14" id="KW-0436">Ligase</keyword>
<keyword evidence="9" id="KW-0030">Aminoacyl-tRNA synthetase</keyword>
<dbReference type="GO" id="GO:0005524">
    <property type="term" value="F:ATP binding"/>
    <property type="evidence" value="ECO:0007669"/>
    <property type="project" value="UniProtKB-KW"/>
</dbReference>
<dbReference type="PRINTS" id="PR01047">
    <property type="entry name" value="TRNASYNTHTHR"/>
</dbReference>
<comment type="catalytic activity">
    <reaction evidence="10">
        <text>tRNA(Thr) + L-threonine + ATP = L-threonyl-tRNA(Thr) + AMP + diphosphate + H(+)</text>
        <dbReference type="Rhea" id="RHEA:24624"/>
        <dbReference type="Rhea" id="RHEA-COMP:9670"/>
        <dbReference type="Rhea" id="RHEA-COMP:9704"/>
        <dbReference type="ChEBI" id="CHEBI:15378"/>
        <dbReference type="ChEBI" id="CHEBI:30616"/>
        <dbReference type="ChEBI" id="CHEBI:33019"/>
        <dbReference type="ChEBI" id="CHEBI:57926"/>
        <dbReference type="ChEBI" id="CHEBI:78442"/>
        <dbReference type="ChEBI" id="CHEBI:78534"/>
        <dbReference type="ChEBI" id="CHEBI:456215"/>
        <dbReference type="EC" id="6.1.1.3"/>
    </reaction>
</comment>
<dbReference type="InterPro" id="IPR006195">
    <property type="entry name" value="aa-tRNA-synth_II"/>
</dbReference>
<keyword evidence="8" id="KW-0648">Protein biosynthesis</keyword>
<evidence type="ECO:0000256" key="9">
    <source>
        <dbReference type="ARBA" id="ARBA00023146"/>
    </source>
</evidence>
<keyword evidence="5" id="KW-0547">Nucleotide-binding</keyword>
<evidence type="ECO:0000313" key="14">
    <source>
        <dbReference type="EMBL" id="OGG58191.1"/>
    </source>
</evidence>
<reference evidence="14 15" key="1">
    <citation type="journal article" date="2016" name="Nat. Commun.">
        <title>Thousands of microbial genomes shed light on interconnected biogeochemical processes in an aquifer system.</title>
        <authorList>
            <person name="Anantharaman K."/>
            <person name="Brown C.T."/>
            <person name="Hug L.A."/>
            <person name="Sharon I."/>
            <person name="Castelle C.J."/>
            <person name="Probst A.J."/>
            <person name="Thomas B.C."/>
            <person name="Singh A."/>
            <person name="Wilkins M.J."/>
            <person name="Karaoz U."/>
            <person name="Brodie E.L."/>
            <person name="Williams K.H."/>
            <person name="Hubbard S.S."/>
            <person name="Banfield J.F."/>
        </authorList>
    </citation>
    <scope>NUCLEOTIDE SEQUENCE [LARGE SCALE GENOMIC DNA]</scope>
</reference>
<evidence type="ECO:0000259" key="13">
    <source>
        <dbReference type="PROSITE" id="PS50862"/>
    </source>
</evidence>
<comment type="similarity">
    <text evidence="1">Belongs to the class-II aminoacyl-tRNA synthetase family.</text>
</comment>
<feature type="region of interest" description="Disordered" evidence="12">
    <location>
        <begin position="1"/>
        <end position="26"/>
    </location>
</feature>
<dbReference type="PANTHER" id="PTHR11451:SF56">
    <property type="entry name" value="THREONINE--TRNA LIGASE 1"/>
    <property type="match status" value="1"/>
</dbReference>
<dbReference type="Gene3D" id="3.30.930.10">
    <property type="entry name" value="Bira Bifunctional Protein, Domain 2"/>
    <property type="match status" value="1"/>
</dbReference>
<comment type="caution">
    <text evidence="14">The sequence shown here is derived from an EMBL/GenBank/DDBJ whole genome shotgun (WGS) entry which is preliminary data.</text>
</comment>
<dbReference type="SUPFAM" id="SSF55681">
    <property type="entry name" value="Class II aaRS and biotin synthetases"/>
    <property type="match status" value="1"/>
</dbReference>
<dbReference type="GO" id="GO:0006435">
    <property type="term" value="P:threonyl-tRNA aminoacylation"/>
    <property type="evidence" value="ECO:0007669"/>
    <property type="project" value="UniProtKB-UniRule"/>
</dbReference>
<dbReference type="FunFam" id="3.30.930.10:FF:000002">
    <property type="entry name" value="Threonine--tRNA ligase"/>
    <property type="match status" value="1"/>
</dbReference>
<dbReference type="Proteomes" id="UP000178042">
    <property type="component" value="Unassembled WGS sequence"/>
</dbReference>
<dbReference type="CDD" id="cd00860">
    <property type="entry name" value="ThrRS_anticodon"/>
    <property type="match status" value="1"/>
</dbReference>
<gene>
    <name evidence="14" type="ORF">A3C86_00840</name>
</gene>
<organism evidence="14 15">
    <name type="scientific">Candidatus Kaiserbacteria bacterium RIFCSPHIGHO2_02_FULL_49_16</name>
    <dbReference type="NCBI Taxonomy" id="1798490"/>
    <lineage>
        <taxon>Bacteria</taxon>
        <taxon>Candidatus Kaiseribacteriota</taxon>
    </lineage>
</organism>
<evidence type="ECO:0000256" key="6">
    <source>
        <dbReference type="ARBA" id="ARBA00022833"/>
    </source>
</evidence>
<protein>
    <recommendedName>
        <fullName evidence="2 11">Threonine--tRNA ligase</fullName>
        <ecNumber evidence="2 11">6.1.1.3</ecNumber>
    </recommendedName>
</protein>
<dbReference type="GO" id="GO:0005737">
    <property type="term" value="C:cytoplasm"/>
    <property type="evidence" value="ECO:0007669"/>
    <property type="project" value="UniProtKB-UniRule"/>
</dbReference>
<dbReference type="EC" id="6.1.1.3" evidence="2 11"/>
<dbReference type="PROSITE" id="PS50862">
    <property type="entry name" value="AA_TRNA_LIGASE_II"/>
    <property type="match status" value="1"/>
</dbReference>
<dbReference type="Pfam" id="PF03129">
    <property type="entry name" value="HGTP_anticodon"/>
    <property type="match status" value="1"/>
</dbReference>
<keyword evidence="4" id="KW-0479">Metal-binding</keyword>
<dbReference type="InterPro" id="IPR036621">
    <property type="entry name" value="Anticodon-bd_dom_sf"/>
</dbReference>
<sequence length="429" mass="49074">MSNKNNSKDSRPISNGVSDEAQSRDHKKLGRELDLFYIDENVGKGLPMLTAKGMAIRRELERFIIDEEIRRGYMHVHTPDIAKLDLYIKSGHYPHYKDSMFSPIEVEDEKFMLRPMTCPHHFQLYLSKPRSYRELPMRIAELAQLYRFEQSGELMGLQRVRAFCLSDAHIICATEEQAADEIGKALDLIEYCAGVFGFVEGKEYTFRLSLGDRNNQEKYYKNDAAWEKGENLLRGVLENRGGKFTEIKDDAAFYGPKIDIQMKNANGKEDTAFTVQYDFCMPVRFDLAYTGTDGEQKRAFVVHRSSIGAIERLMAFLIEHYAGSFPLWLSPVQAKVIPVSEKQAEYAKEVFEKLRDSGIRAELDDSNETLGKRIRNAKTEKVPYTLVVGDEEIKSKTATLESRAKGKIGALAVEEIIHRLQEEIRSRAL</sequence>
<proteinExistence type="inferred from homology"/>
<evidence type="ECO:0000313" key="15">
    <source>
        <dbReference type="Proteomes" id="UP000178042"/>
    </source>
</evidence>
<dbReference type="InterPro" id="IPR002320">
    <property type="entry name" value="Thr-tRNA-ligase_IIa"/>
</dbReference>
<dbReference type="GO" id="GO:0004829">
    <property type="term" value="F:threonine-tRNA ligase activity"/>
    <property type="evidence" value="ECO:0007669"/>
    <property type="project" value="UniProtKB-UniRule"/>
</dbReference>
<feature type="compositionally biased region" description="Basic and acidic residues" evidence="12">
    <location>
        <begin position="1"/>
        <end position="11"/>
    </location>
</feature>
<dbReference type="Pfam" id="PF00587">
    <property type="entry name" value="tRNA-synt_2b"/>
    <property type="match status" value="1"/>
</dbReference>
<name>A0A1F6DA05_9BACT</name>
<evidence type="ECO:0000256" key="8">
    <source>
        <dbReference type="ARBA" id="ARBA00022917"/>
    </source>
</evidence>
<dbReference type="PANTHER" id="PTHR11451">
    <property type="entry name" value="THREONINE-TRNA LIGASE"/>
    <property type="match status" value="1"/>
</dbReference>
<dbReference type="EMBL" id="MFLD01000044">
    <property type="protein sequence ID" value="OGG58191.1"/>
    <property type="molecule type" value="Genomic_DNA"/>
</dbReference>